<dbReference type="InParanoid" id="A0A1X7T9F1"/>
<dbReference type="Gene3D" id="3.40.50.300">
    <property type="entry name" value="P-loop containing nucleotide triphosphate hydrolases"/>
    <property type="match status" value="1"/>
</dbReference>
<keyword evidence="2" id="KW-0067">ATP-binding</keyword>
<dbReference type="InterPro" id="IPR027417">
    <property type="entry name" value="P-loop_NTPase"/>
</dbReference>
<dbReference type="eggNOG" id="ENOG502QTJW">
    <property type="taxonomic scope" value="Eukaryota"/>
</dbReference>
<keyword evidence="3" id="KW-0472">Membrane</keyword>
<dbReference type="InterPro" id="IPR032675">
    <property type="entry name" value="LRR_dom_sf"/>
</dbReference>
<dbReference type="SUPFAM" id="SSF52540">
    <property type="entry name" value="P-loop containing nucleoside triphosphate hydrolases"/>
    <property type="match status" value="1"/>
</dbReference>
<evidence type="ECO:0000256" key="3">
    <source>
        <dbReference type="SAM" id="Phobius"/>
    </source>
</evidence>
<sequence>MIDVSQWRASIGLWNYCQAASSRPANGCHSHSFKAAVDSKSGSTTSGMKMSKLPAALFLIAFVLLFHSLSLLRHILIIPPTGNCYQVQCTTGITVTTNYLQSVVLPGASSSNLIYNDLYLIVCLRMLLLLSGDVERNPGPITGTGNPNDILRTHFDKLTTEISKNLYKIASELHAKGLIPQQTVDDVLVMGVMTDYTKGMKLMRVLCRQLESSDNSEQSLIDICHVFINQQHRTLTDIATSIIHQLGQSMPDKVSSPLQDAFNTPNNKRAKVDLLPDDVQGYADNMRQQFKYQPIVATDWPPRIGKDYFGRLALIEKQDFSTQAESAWHLLRGQVDKTVKLTENKKINVEDLVQPTDSSQSLRVVIDGSPGIGKTTLCRKLLNMWSNGTLLHQQYYLVLYCPLRNSKVAAATTLADLFVRQRYEVFMVAEWFEKNNGEGLLIIFDGWDELSEQLRQSSLATSIICKEKLDQCSVIVTSCSYASSSLLKINNLSRHVQVIGFSEEEIPTVIIQTLQKDTKLAQELIDKKTEDDENYEPFTTTQSSKDSQLAVKLINDLKVRNDVRSLCYVPLVCSMVILVYCKEGGHLPTTLTQLYENFILQTIRRHVERHDIKPRTLGSLSSLPSQFAKPLQELCRLAYTNLANTTMTFSSHEVQSLSEAVKEDYLGLMTTFTEYDEEKYQFLHLSIQEFLAAWWIAKHEEKTEEVFKNHFDDDHFRMCLRFVAGLTHLEHESYQQYFNIQQLDLQCKKKPLFGFEICHLSYFYQNPEIRRLDHVLNCYGYFPILLLQLLYESQNTALCQVLAQSINNHSLCLNGVSLSLFDWLCLSYCLNNSNTTWNHLHLGTVYNQEQSVFTDGLTNNSLKIQCKRLEVFLHKPSIEIVGKLLHSSIFHKIQECYCTLSEGSSVLCLVLLEFLNLSQLKILHLNEQPLGDKSHSTDKCIELENCLARNSTLQEMNIEYDGKEKVTCVIVSVIKGVTRNETITSFSISFYNSDPPLPDGVIEELLECNSTLKKLSLTIRDILLPSSLSIVEVKTPLTALEVGGQNSWRCSEEMTQSLLSNIKGLDCLILHEPCSPHYIFPSPGLHTLKVRLYTAESAIELFTILQTNTTLKALSVDTKAHYIYTSSMGTSLQDMLTQNRTLEYLDVDDHDITIPSSFLSFLTTGLRHNTSLQQLNVPVPLPLNKEIIEPFINVISQKNSLKDLALYFKPDHSYVNYLDSKCSYSEQDKEQIMTPMFYEQALPAVTNMLQSNTCTTIRQLKIKCIYINKESSQLNWIEQVQKLYDTIFFHPSLVRIEIYTGYTTPPLLVDTYKDQKEIQKTEKPLPKVKFIISTCNY</sequence>
<name>A0A1X7T9F1_AMPQE</name>
<dbReference type="PROSITE" id="PS50837">
    <property type="entry name" value="NACHT"/>
    <property type="match status" value="1"/>
</dbReference>
<evidence type="ECO:0000256" key="1">
    <source>
        <dbReference type="ARBA" id="ARBA00022741"/>
    </source>
</evidence>
<dbReference type="GO" id="GO:0005524">
    <property type="term" value="F:ATP binding"/>
    <property type="evidence" value="ECO:0007669"/>
    <property type="project" value="UniProtKB-KW"/>
</dbReference>
<dbReference type="Pfam" id="PF05729">
    <property type="entry name" value="NACHT"/>
    <property type="match status" value="1"/>
</dbReference>
<evidence type="ECO:0000259" key="4">
    <source>
        <dbReference type="PROSITE" id="PS50837"/>
    </source>
</evidence>
<reference evidence="5" key="1">
    <citation type="submission" date="2017-05" db="UniProtKB">
        <authorList>
            <consortium name="EnsemblMetazoa"/>
        </authorList>
    </citation>
    <scope>IDENTIFICATION</scope>
</reference>
<protein>
    <recommendedName>
        <fullName evidence="4">NACHT domain-containing protein</fullName>
    </recommendedName>
</protein>
<proteinExistence type="predicted"/>
<keyword evidence="1" id="KW-0547">Nucleotide-binding</keyword>
<dbReference type="Gene3D" id="3.80.10.10">
    <property type="entry name" value="Ribonuclease Inhibitor"/>
    <property type="match status" value="1"/>
</dbReference>
<evidence type="ECO:0000256" key="2">
    <source>
        <dbReference type="ARBA" id="ARBA00022840"/>
    </source>
</evidence>
<dbReference type="PANTHER" id="PTHR46844:SF1">
    <property type="entry name" value="SLR5058 PROTEIN"/>
    <property type="match status" value="1"/>
</dbReference>
<dbReference type="InterPro" id="IPR007111">
    <property type="entry name" value="NACHT_NTPase"/>
</dbReference>
<feature type="transmembrane region" description="Helical" evidence="3">
    <location>
        <begin position="55"/>
        <end position="76"/>
    </location>
</feature>
<feature type="domain" description="NACHT" evidence="4">
    <location>
        <begin position="362"/>
        <end position="478"/>
    </location>
</feature>
<accession>A0A1X7T9F1</accession>
<dbReference type="EnsemblMetazoa" id="Aqu2.1.10925_001">
    <property type="protein sequence ID" value="Aqu2.1.10925_001"/>
    <property type="gene ID" value="Aqu2.1.10925"/>
</dbReference>
<evidence type="ECO:0000313" key="5">
    <source>
        <dbReference type="EnsemblMetazoa" id="Aqu2.1.10925_001"/>
    </source>
</evidence>
<dbReference type="SUPFAM" id="SSF52047">
    <property type="entry name" value="RNI-like"/>
    <property type="match status" value="1"/>
</dbReference>
<keyword evidence="3" id="KW-1133">Transmembrane helix</keyword>
<dbReference type="OrthoDB" id="120976at2759"/>
<organism evidence="5">
    <name type="scientific">Amphimedon queenslandica</name>
    <name type="common">Sponge</name>
    <dbReference type="NCBI Taxonomy" id="400682"/>
    <lineage>
        <taxon>Eukaryota</taxon>
        <taxon>Metazoa</taxon>
        <taxon>Porifera</taxon>
        <taxon>Demospongiae</taxon>
        <taxon>Heteroscleromorpha</taxon>
        <taxon>Haplosclerida</taxon>
        <taxon>Niphatidae</taxon>
        <taxon>Amphimedon</taxon>
    </lineage>
</organism>
<dbReference type="PANTHER" id="PTHR46844">
    <property type="entry name" value="SLR5058 PROTEIN"/>
    <property type="match status" value="1"/>
</dbReference>
<keyword evidence="3" id="KW-0812">Transmembrane</keyword>